<reference evidence="1 2" key="1">
    <citation type="submission" date="2020-09" db="EMBL/GenBank/DDBJ databases">
        <title>Diversity and distribution of actinomycetes associated with coral in the coast of Hainan.</title>
        <authorList>
            <person name="Li F."/>
        </authorList>
    </citation>
    <scope>NUCLEOTIDE SEQUENCE [LARGE SCALE GENOMIC DNA]</scope>
    <source>
        <strain evidence="1 2">HNM0947</strain>
    </source>
</reference>
<dbReference type="RefSeq" id="WP_193122799.1">
    <property type="nucleotide sequence ID" value="NZ_JADBGI010000013.1"/>
</dbReference>
<evidence type="ECO:0000313" key="2">
    <source>
        <dbReference type="Proteomes" id="UP000806528"/>
    </source>
</evidence>
<proteinExistence type="predicted"/>
<sequence length="65" mass="6922">MSVPSHGLAADILAVLDQHGHHCPDDQARGAAIILLGDVLDAYQGRINSARMVREEHQHGAEGAE</sequence>
<keyword evidence="2" id="KW-1185">Reference proteome</keyword>
<organism evidence="1 2">
    <name type="scientific">Nocardiopsis coralli</name>
    <dbReference type="NCBI Taxonomy" id="2772213"/>
    <lineage>
        <taxon>Bacteria</taxon>
        <taxon>Bacillati</taxon>
        <taxon>Actinomycetota</taxon>
        <taxon>Actinomycetes</taxon>
        <taxon>Streptosporangiales</taxon>
        <taxon>Nocardiopsidaceae</taxon>
        <taxon>Nocardiopsis</taxon>
    </lineage>
</organism>
<accession>A0ABR9P8L8</accession>
<name>A0ABR9P8L8_9ACTN</name>
<dbReference type="EMBL" id="JADBGI010000013">
    <property type="protein sequence ID" value="MBE3000187.1"/>
    <property type="molecule type" value="Genomic_DNA"/>
</dbReference>
<gene>
    <name evidence="1" type="ORF">IDM40_15975</name>
</gene>
<comment type="caution">
    <text evidence="1">The sequence shown here is derived from an EMBL/GenBank/DDBJ whole genome shotgun (WGS) entry which is preliminary data.</text>
</comment>
<evidence type="ECO:0000313" key="1">
    <source>
        <dbReference type="EMBL" id="MBE3000187.1"/>
    </source>
</evidence>
<protein>
    <submittedName>
        <fullName evidence="1">Uncharacterized protein</fullName>
    </submittedName>
</protein>
<dbReference type="Proteomes" id="UP000806528">
    <property type="component" value="Unassembled WGS sequence"/>
</dbReference>